<keyword evidence="8" id="KW-0106">Calcium</keyword>
<dbReference type="GO" id="GO:0030570">
    <property type="term" value="F:pectate lyase activity"/>
    <property type="evidence" value="ECO:0007669"/>
    <property type="project" value="UniProtKB-EC"/>
</dbReference>
<dbReference type="GO" id="GO:0005576">
    <property type="term" value="C:extracellular region"/>
    <property type="evidence" value="ECO:0007669"/>
    <property type="project" value="UniProtKB-SubCell"/>
</dbReference>
<dbReference type="InterPro" id="IPR012334">
    <property type="entry name" value="Pectin_lyas_fold"/>
</dbReference>
<evidence type="ECO:0000313" key="11">
    <source>
        <dbReference type="EMBL" id="SDC83918.1"/>
    </source>
</evidence>
<dbReference type="AlphaFoldDB" id="A0A1G6PV49"/>
<comment type="subcellular location">
    <subcellularLocation>
        <location evidence="3">Secreted</location>
    </subcellularLocation>
</comment>
<name>A0A1G6PV49_9BURK</name>
<evidence type="ECO:0000256" key="5">
    <source>
        <dbReference type="ARBA" id="ARBA00012272"/>
    </source>
</evidence>
<feature type="compositionally biased region" description="Pro residues" evidence="10">
    <location>
        <begin position="96"/>
        <end position="139"/>
    </location>
</feature>
<comment type="catalytic activity">
    <reaction evidence="1">
        <text>Eliminative cleavage of (1-&gt;4)-alpha-D-galacturonan to give oligosaccharides with 4-deoxy-alpha-D-galact-4-enuronosyl groups at their non-reducing ends.</text>
        <dbReference type="EC" id="4.2.2.2"/>
    </reaction>
</comment>
<evidence type="ECO:0000256" key="1">
    <source>
        <dbReference type="ARBA" id="ARBA00000695"/>
    </source>
</evidence>
<proteinExistence type="inferred from homology"/>
<dbReference type="InterPro" id="IPR004898">
    <property type="entry name" value="Pectate_lyase_PlyH/PlyE-like"/>
</dbReference>
<feature type="region of interest" description="Disordered" evidence="10">
    <location>
        <begin position="17"/>
        <end position="38"/>
    </location>
</feature>
<keyword evidence="7" id="KW-0732">Signal</keyword>
<evidence type="ECO:0000256" key="10">
    <source>
        <dbReference type="SAM" id="MobiDB-lite"/>
    </source>
</evidence>
<evidence type="ECO:0000256" key="7">
    <source>
        <dbReference type="ARBA" id="ARBA00022729"/>
    </source>
</evidence>
<keyword evidence="6" id="KW-0964">Secreted</keyword>
<evidence type="ECO:0000256" key="9">
    <source>
        <dbReference type="ARBA" id="ARBA00023239"/>
    </source>
</evidence>
<dbReference type="PANTHER" id="PTHR33407">
    <property type="entry name" value="PECTATE LYASE F-RELATED"/>
    <property type="match status" value="1"/>
</dbReference>
<dbReference type="PRINTS" id="PR01217">
    <property type="entry name" value="PRICHEXTENSN"/>
</dbReference>
<reference evidence="11 12" key="1">
    <citation type="submission" date="2016-10" db="EMBL/GenBank/DDBJ databases">
        <authorList>
            <person name="de Groot N.N."/>
        </authorList>
    </citation>
    <scope>NUCLEOTIDE SEQUENCE [LARGE SCALE GENOMIC DNA]</scope>
    <source>
        <strain evidence="11 12">DSM 16619</strain>
    </source>
</reference>
<keyword evidence="9 11" id="KW-0456">Lyase</keyword>
<dbReference type="RefSeq" id="WP_245711269.1">
    <property type="nucleotide sequence ID" value="NZ_FMZC01000003.1"/>
</dbReference>
<gene>
    <name evidence="11" type="ORF">SAMN05192589_103348</name>
</gene>
<dbReference type="EC" id="4.2.2.2" evidence="5"/>
<evidence type="ECO:0000313" key="12">
    <source>
        <dbReference type="Proteomes" id="UP000198781"/>
    </source>
</evidence>
<dbReference type="STRING" id="187868.SAMN05192589_103348"/>
<feature type="compositionally biased region" description="Polar residues" evidence="10">
    <location>
        <begin position="17"/>
        <end position="37"/>
    </location>
</feature>
<dbReference type="InterPro" id="IPR011050">
    <property type="entry name" value="Pectin_lyase_fold/virulence"/>
</dbReference>
<dbReference type="Pfam" id="PF03211">
    <property type="entry name" value="Pectate_lyase"/>
    <property type="match status" value="1"/>
</dbReference>
<evidence type="ECO:0000256" key="3">
    <source>
        <dbReference type="ARBA" id="ARBA00004613"/>
    </source>
</evidence>
<organism evidence="11 12">
    <name type="scientific">Paracidovorax valerianellae</name>
    <dbReference type="NCBI Taxonomy" id="187868"/>
    <lineage>
        <taxon>Bacteria</taxon>
        <taxon>Pseudomonadati</taxon>
        <taxon>Pseudomonadota</taxon>
        <taxon>Betaproteobacteria</taxon>
        <taxon>Burkholderiales</taxon>
        <taxon>Comamonadaceae</taxon>
        <taxon>Paracidovorax</taxon>
    </lineage>
</organism>
<accession>A0A1G6PV49</accession>
<evidence type="ECO:0000256" key="2">
    <source>
        <dbReference type="ARBA" id="ARBA00001913"/>
    </source>
</evidence>
<dbReference type="Gene3D" id="2.160.20.10">
    <property type="entry name" value="Single-stranded right-handed beta-helix, Pectin lyase-like"/>
    <property type="match status" value="1"/>
</dbReference>
<dbReference type="SUPFAM" id="SSF51126">
    <property type="entry name" value="Pectin lyase-like"/>
    <property type="match status" value="1"/>
</dbReference>
<keyword evidence="12" id="KW-1185">Reference proteome</keyword>
<evidence type="ECO:0000256" key="8">
    <source>
        <dbReference type="ARBA" id="ARBA00022837"/>
    </source>
</evidence>
<feature type="compositionally biased region" description="Pro residues" evidence="10">
    <location>
        <begin position="77"/>
        <end position="87"/>
    </location>
</feature>
<evidence type="ECO:0000256" key="4">
    <source>
        <dbReference type="ARBA" id="ARBA00006463"/>
    </source>
</evidence>
<comment type="similarity">
    <text evidence="4">Belongs to the polysaccharide lyase 3 family.</text>
</comment>
<dbReference type="PANTHER" id="PTHR33407:SF9">
    <property type="entry name" value="PECTATE LYASE F-RELATED"/>
    <property type="match status" value="1"/>
</dbReference>
<comment type="cofactor">
    <cofactor evidence="2">
        <name>Ca(2+)</name>
        <dbReference type="ChEBI" id="CHEBI:29108"/>
    </cofactor>
</comment>
<protein>
    <recommendedName>
        <fullName evidence="5">pectate lyase</fullName>
        <ecNumber evidence="5">4.2.2.2</ecNumber>
    </recommendedName>
</protein>
<evidence type="ECO:0000256" key="6">
    <source>
        <dbReference type="ARBA" id="ARBA00022525"/>
    </source>
</evidence>
<feature type="region of interest" description="Disordered" evidence="10">
    <location>
        <begin position="55"/>
        <end position="178"/>
    </location>
</feature>
<dbReference type="EMBL" id="FMZC01000003">
    <property type="protein sequence ID" value="SDC83918.1"/>
    <property type="molecule type" value="Genomic_DNA"/>
</dbReference>
<sequence>MSPIDLLSSFSAWNTHRKQVQSGSSNAPTSGADSQPLQKAIESLLQGFLEKLLKELTGQSKPSESGASGGGGGNSPSPSPSPAPSSSPSPSYAQPPSSPSPAPSPSQVPAPAPSAYTPAPPAPVPAPTPPATSPTPPPSTGSTAPAQAPAPASAPGTDSSSPAGVTKPPANMKVGTPTGVEEVNKPIIVKAGTTFDGQGKLFNAGSGLNGGGTAETQLPMFILEPGASIKNLQFKGGDGIHLLGDAKLDNVHGLQTGDDFVTVDGAENKAVDAQRAGISAKDLPSGPAKVEITNSSFQNSHDKAIQINGDVDLKLKGIYADNIGQLAVTSGGKPITANVELSDSTLQNLKAFTFRFDSKHSTANIANTDVDGGKTPVNVMAGDPGKIKGADSVRQSVQTVG</sequence>
<dbReference type="Proteomes" id="UP000198781">
    <property type="component" value="Unassembled WGS sequence"/>
</dbReference>
<feature type="compositionally biased region" description="Low complexity" evidence="10">
    <location>
        <begin position="140"/>
        <end position="155"/>
    </location>
</feature>